<dbReference type="Proteomes" id="UP000215335">
    <property type="component" value="Unassembled WGS sequence"/>
</dbReference>
<evidence type="ECO:0000256" key="1">
    <source>
        <dbReference type="SAM" id="MobiDB-lite"/>
    </source>
</evidence>
<feature type="region of interest" description="Disordered" evidence="1">
    <location>
        <begin position="107"/>
        <end position="133"/>
    </location>
</feature>
<protein>
    <submittedName>
        <fullName evidence="2">Uncharacterized protein</fullName>
    </submittedName>
</protein>
<sequence>MGINTAVRHNCNQLTFASPANISKMTTKTNTASTSTSPVSSLATNLQNNLNIKSPSPTQNRRKIKIKRRLNQICSQISEIKLSSPPQHQQQQNIDQDELELFCEASTVKKDSKRATEQPETLAPRNVRRKLNL</sequence>
<organism evidence="2 3">
    <name type="scientific">Trichomalopsis sarcophagae</name>
    <dbReference type="NCBI Taxonomy" id="543379"/>
    <lineage>
        <taxon>Eukaryota</taxon>
        <taxon>Metazoa</taxon>
        <taxon>Ecdysozoa</taxon>
        <taxon>Arthropoda</taxon>
        <taxon>Hexapoda</taxon>
        <taxon>Insecta</taxon>
        <taxon>Pterygota</taxon>
        <taxon>Neoptera</taxon>
        <taxon>Endopterygota</taxon>
        <taxon>Hymenoptera</taxon>
        <taxon>Apocrita</taxon>
        <taxon>Proctotrupomorpha</taxon>
        <taxon>Chalcidoidea</taxon>
        <taxon>Pteromalidae</taxon>
        <taxon>Pteromalinae</taxon>
        <taxon>Trichomalopsis</taxon>
    </lineage>
</organism>
<proteinExistence type="predicted"/>
<reference evidence="2 3" key="1">
    <citation type="journal article" date="2017" name="Curr. Biol.">
        <title>The Evolution of Venom by Co-option of Single-Copy Genes.</title>
        <authorList>
            <person name="Martinson E.O."/>
            <person name="Mrinalini"/>
            <person name="Kelkar Y.D."/>
            <person name="Chang C.H."/>
            <person name="Werren J.H."/>
        </authorList>
    </citation>
    <scope>NUCLEOTIDE SEQUENCE [LARGE SCALE GENOMIC DNA]</scope>
    <source>
        <strain evidence="2 3">Alberta</strain>
        <tissue evidence="2">Whole body</tissue>
    </source>
</reference>
<gene>
    <name evidence="2" type="ORF">TSAR_011339</name>
</gene>
<evidence type="ECO:0000313" key="2">
    <source>
        <dbReference type="EMBL" id="OXU28419.1"/>
    </source>
</evidence>
<dbReference type="AlphaFoldDB" id="A0A232FD96"/>
<feature type="compositionally biased region" description="Basic and acidic residues" evidence="1">
    <location>
        <begin position="107"/>
        <end position="117"/>
    </location>
</feature>
<keyword evidence="3" id="KW-1185">Reference proteome</keyword>
<comment type="caution">
    <text evidence="2">The sequence shown here is derived from an EMBL/GenBank/DDBJ whole genome shotgun (WGS) entry which is preliminary data.</text>
</comment>
<accession>A0A232FD96</accession>
<dbReference type="EMBL" id="NNAY01000434">
    <property type="protein sequence ID" value="OXU28419.1"/>
    <property type="molecule type" value="Genomic_DNA"/>
</dbReference>
<name>A0A232FD96_9HYME</name>
<evidence type="ECO:0000313" key="3">
    <source>
        <dbReference type="Proteomes" id="UP000215335"/>
    </source>
</evidence>